<dbReference type="Pfam" id="PF00672">
    <property type="entry name" value="HAMP"/>
    <property type="match status" value="1"/>
</dbReference>
<dbReference type="Gene3D" id="6.10.340.10">
    <property type="match status" value="1"/>
</dbReference>
<evidence type="ECO:0000256" key="6">
    <source>
        <dbReference type="PROSITE-ProRule" id="PRU00284"/>
    </source>
</evidence>
<dbReference type="Proteomes" id="UP000032534">
    <property type="component" value="Unassembled WGS sequence"/>
</dbReference>
<dbReference type="CDD" id="cd11386">
    <property type="entry name" value="MCP_signal"/>
    <property type="match status" value="1"/>
</dbReference>
<evidence type="ECO:0000256" key="1">
    <source>
        <dbReference type="ARBA" id="ARBA00004236"/>
    </source>
</evidence>
<dbReference type="GO" id="GO:0006935">
    <property type="term" value="P:chemotaxis"/>
    <property type="evidence" value="ECO:0007669"/>
    <property type="project" value="InterPro"/>
</dbReference>
<dbReference type="Pfam" id="PF00015">
    <property type="entry name" value="MCPsignal"/>
    <property type="match status" value="1"/>
</dbReference>
<comment type="subcellular location">
    <subcellularLocation>
        <location evidence="1">Cell membrane</location>
    </subcellularLocation>
</comment>
<dbReference type="PATRIC" id="fig|159743.3.peg.3560"/>
<dbReference type="PANTHER" id="PTHR32089:SF112">
    <property type="entry name" value="LYSOZYME-LIKE PROTEIN-RELATED"/>
    <property type="match status" value="1"/>
</dbReference>
<dbReference type="RefSeq" id="WP_044647089.1">
    <property type="nucleotide sequence ID" value="NZ_JTHP01000032.1"/>
</dbReference>
<evidence type="ECO:0000256" key="4">
    <source>
        <dbReference type="ARBA" id="ARBA00023224"/>
    </source>
</evidence>
<evidence type="ECO:0000259" key="8">
    <source>
        <dbReference type="PROSITE" id="PS50111"/>
    </source>
</evidence>
<protein>
    <submittedName>
        <fullName evidence="10">Chemotaxis protein</fullName>
    </submittedName>
</protein>
<dbReference type="InterPro" id="IPR003660">
    <property type="entry name" value="HAMP_dom"/>
</dbReference>
<dbReference type="PRINTS" id="PR00260">
    <property type="entry name" value="CHEMTRNSDUCR"/>
</dbReference>
<evidence type="ECO:0000313" key="11">
    <source>
        <dbReference type="Proteomes" id="UP000032534"/>
    </source>
</evidence>
<keyword evidence="7" id="KW-0812">Transmembrane</keyword>
<feature type="transmembrane region" description="Helical" evidence="7">
    <location>
        <begin position="7"/>
        <end position="27"/>
    </location>
</feature>
<dbReference type="GO" id="GO:0005886">
    <property type="term" value="C:plasma membrane"/>
    <property type="evidence" value="ECO:0007669"/>
    <property type="project" value="UniProtKB-SubCell"/>
</dbReference>
<dbReference type="AlphaFoldDB" id="A0A0D7X3J5"/>
<comment type="caution">
    <text evidence="10">The sequence shown here is derived from an EMBL/GenBank/DDBJ whole genome shotgun (WGS) entry which is preliminary data.</text>
</comment>
<dbReference type="SMART" id="SM00283">
    <property type="entry name" value="MA"/>
    <property type="match status" value="1"/>
</dbReference>
<name>A0A0D7X3J5_9BACL</name>
<evidence type="ECO:0000259" key="9">
    <source>
        <dbReference type="PROSITE" id="PS50885"/>
    </source>
</evidence>
<gene>
    <name evidence="10" type="ORF">QD47_16015</name>
</gene>
<dbReference type="PANTHER" id="PTHR32089">
    <property type="entry name" value="METHYL-ACCEPTING CHEMOTAXIS PROTEIN MCPB"/>
    <property type="match status" value="1"/>
</dbReference>
<dbReference type="InterPro" id="IPR004090">
    <property type="entry name" value="Chemotax_Me-accpt_rcpt"/>
</dbReference>
<dbReference type="GO" id="GO:0004888">
    <property type="term" value="F:transmembrane signaling receptor activity"/>
    <property type="evidence" value="ECO:0007669"/>
    <property type="project" value="InterPro"/>
</dbReference>
<proteinExistence type="inferred from homology"/>
<evidence type="ECO:0000256" key="3">
    <source>
        <dbReference type="ARBA" id="ARBA00023136"/>
    </source>
</evidence>
<organism evidence="10 11">
    <name type="scientific">Paenibacillus terrae</name>
    <dbReference type="NCBI Taxonomy" id="159743"/>
    <lineage>
        <taxon>Bacteria</taxon>
        <taxon>Bacillati</taxon>
        <taxon>Bacillota</taxon>
        <taxon>Bacilli</taxon>
        <taxon>Bacillales</taxon>
        <taxon>Paenibacillaceae</taxon>
        <taxon>Paenibacillus</taxon>
    </lineage>
</organism>
<dbReference type="InterPro" id="IPR004089">
    <property type="entry name" value="MCPsignal_dom"/>
</dbReference>
<evidence type="ECO:0000313" key="10">
    <source>
        <dbReference type="EMBL" id="KJD44617.1"/>
    </source>
</evidence>
<evidence type="ECO:0000256" key="7">
    <source>
        <dbReference type="SAM" id="Phobius"/>
    </source>
</evidence>
<keyword evidence="2" id="KW-1003">Cell membrane</keyword>
<dbReference type="SUPFAM" id="SSF58104">
    <property type="entry name" value="Methyl-accepting chemotaxis protein (MCP) signaling domain"/>
    <property type="match status" value="1"/>
</dbReference>
<dbReference type="PROSITE" id="PS50111">
    <property type="entry name" value="CHEMOTAXIS_TRANSDUC_2"/>
    <property type="match status" value="1"/>
</dbReference>
<reference evidence="10 11" key="1">
    <citation type="submission" date="2014-11" db="EMBL/GenBank/DDBJ databases">
        <title>Draft Genome Sequences of Paenibacillus polymyxa NRRL B-30509 and Paenibacillus terrae NRRL B-30644, Strains from a Poultry Environment that Produce Tridecaptin A and Paenicidins.</title>
        <authorList>
            <person name="van Belkum M.J."/>
            <person name="Lohans C.T."/>
            <person name="Vederas J.C."/>
        </authorList>
    </citation>
    <scope>NUCLEOTIDE SEQUENCE [LARGE SCALE GENOMIC DNA]</scope>
    <source>
        <strain evidence="10 11">NRRL B-30644</strain>
    </source>
</reference>
<feature type="domain" description="HAMP" evidence="9">
    <location>
        <begin position="206"/>
        <end position="259"/>
    </location>
</feature>
<dbReference type="OrthoDB" id="2513043at2"/>
<evidence type="ECO:0000256" key="5">
    <source>
        <dbReference type="ARBA" id="ARBA00029447"/>
    </source>
</evidence>
<dbReference type="CDD" id="cd06225">
    <property type="entry name" value="HAMP"/>
    <property type="match status" value="1"/>
</dbReference>
<dbReference type="SMART" id="SM00304">
    <property type="entry name" value="HAMP"/>
    <property type="match status" value="1"/>
</dbReference>
<evidence type="ECO:0000256" key="2">
    <source>
        <dbReference type="ARBA" id="ARBA00022475"/>
    </source>
</evidence>
<sequence>MKLATKLTWMMLVMLFLVGSSIGYFGYRTAYHQVDEAAGIELVGCANITTGLIDPKDISALVSGDKSKLAAVEDRIGWIVAHKPIFKEAFILSLDGKILAADANFKQRGYQAGDSFYFTDEDKEMITTMKHSAYSKVYTYEGTSLKTGYGPIYQDHDPTKPIVALMAINFDGSLIQERTLDIIVQPFIIGGSIFIVAILVAYLLIRRMVSPLTKLSTSVNTITKGDLTHEPLLFKSKDEIGNLARDFNDMTMNLRNLITQVNDTSMLVASSSQELSASAQATNRAGERGVNVTIELADGAHTQLQNLEGSYKAVQDMSRFISDIAGNAVIAMNKAADNVQKARLGRESMHSTTSQMGVVSESIGDLSSIIDTLSSHSKEIENIVGTIASIAEETNLLSLNAAIEAARAGEEGRGFAVVAGSVRKLSERSAISARQITELVSLIIPQIDKAGETMKRSTDEMLQGKELIISAGRSFSEIEVSVSDMSAQSEQISATVRELALICEGLVEAIQNIVTVSNHTAEGAESLSASSEQQLAAMQEVESSAALLSSLAEKLQVLVENFKI</sequence>
<comment type="similarity">
    <text evidence="5">Belongs to the methyl-accepting chemotaxis (MCP) protein family.</text>
</comment>
<dbReference type="Gene3D" id="1.10.287.950">
    <property type="entry name" value="Methyl-accepting chemotaxis protein"/>
    <property type="match status" value="1"/>
</dbReference>
<keyword evidence="3 7" id="KW-0472">Membrane</keyword>
<keyword evidence="7" id="KW-1133">Transmembrane helix</keyword>
<dbReference type="PROSITE" id="PS50885">
    <property type="entry name" value="HAMP"/>
    <property type="match status" value="1"/>
</dbReference>
<dbReference type="GO" id="GO:0007165">
    <property type="term" value="P:signal transduction"/>
    <property type="evidence" value="ECO:0007669"/>
    <property type="project" value="UniProtKB-KW"/>
</dbReference>
<feature type="domain" description="Methyl-accepting transducer" evidence="8">
    <location>
        <begin position="278"/>
        <end position="514"/>
    </location>
</feature>
<keyword evidence="11" id="KW-1185">Reference proteome</keyword>
<feature type="transmembrane region" description="Helical" evidence="7">
    <location>
        <begin position="183"/>
        <end position="205"/>
    </location>
</feature>
<accession>A0A0D7X3J5</accession>
<keyword evidence="4 6" id="KW-0807">Transducer</keyword>
<dbReference type="EMBL" id="JTHP01000032">
    <property type="protein sequence ID" value="KJD44617.1"/>
    <property type="molecule type" value="Genomic_DNA"/>
</dbReference>